<sequence length="87" mass="9853">MKTFKAHLEEVKFPKGSLKFKGIDFYPFPEIGSFIGNDNGHLMTMPMDKKGAVSLPADPGEVAELPKKIWTLVKKRIKGRYKKPALY</sequence>
<dbReference type="AlphaFoldDB" id="A0A382ZYP0"/>
<dbReference type="EMBL" id="UINC01187200">
    <property type="protein sequence ID" value="SVD99798.1"/>
    <property type="molecule type" value="Genomic_DNA"/>
</dbReference>
<protein>
    <submittedName>
        <fullName evidence="1">Uncharacterized protein</fullName>
    </submittedName>
</protein>
<gene>
    <name evidence="1" type="ORF">METZ01_LOCUS452652</name>
</gene>
<accession>A0A382ZYP0</accession>
<organism evidence="1">
    <name type="scientific">marine metagenome</name>
    <dbReference type="NCBI Taxonomy" id="408172"/>
    <lineage>
        <taxon>unclassified sequences</taxon>
        <taxon>metagenomes</taxon>
        <taxon>ecological metagenomes</taxon>
    </lineage>
</organism>
<proteinExistence type="predicted"/>
<reference evidence="1" key="1">
    <citation type="submission" date="2018-05" db="EMBL/GenBank/DDBJ databases">
        <authorList>
            <person name="Lanie J.A."/>
            <person name="Ng W.-L."/>
            <person name="Kazmierczak K.M."/>
            <person name="Andrzejewski T.M."/>
            <person name="Davidsen T.M."/>
            <person name="Wayne K.J."/>
            <person name="Tettelin H."/>
            <person name="Glass J.I."/>
            <person name="Rusch D."/>
            <person name="Podicherti R."/>
            <person name="Tsui H.-C.T."/>
            <person name="Winkler M.E."/>
        </authorList>
    </citation>
    <scope>NUCLEOTIDE SEQUENCE</scope>
</reference>
<name>A0A382ZYP0_9ZZZZ</name>
<evidence type="ECO:0000313" key="1">
    <source>
        <dbReference type="EMBL" id="SVD99798.1"/>
    </source>
</evidence>